<dbReference type="EMBL" id="MH479913">
    <property type="protein sequence ID" value="AXN53526.1"/>
    <property type="molecule type" value="Genomic_DNA"/>
</dbReference>
<dbReference type="Proteomes" id="UP000259952">
    <property type="component" value="Segment"/>
</dbReference>
<dbReference type="RefSeq" id="YP_009807662.1">
    <property type="nucleotide sequence ID" value="NC_048027.1"/>
</dbReference>
<organism evidence="1 2">
    <name type="scientific">Gordonia phage Fryberger</name>
    <dbReference type="NCBI Taxonomy" id="2250392"/>
    <lineage>
        <taxon>Viruses</taxon>
        <taxon>Duplodnaviria</taxon>
        <taxon>Heunggongvirae</taxon>
        <taxon>Uroviricota</taxon>
        <taxon>Caudoviricetes</taxon>
        <taxon>Ronaldovirus</taxon>
        <taxon>Ronaldovirus fryberger</taxon>
    </lineage>
</organism>
<keyword evidence="2" id="KW-1185">Reference proteome</keyword>
<evidence type="ECO:0000313" key="2">
    <source>
        <dbReference type="Proteomes" id="UP000259952"/>
    </source>
</evidence>
<protein>
    <submittedName>
        <fullName evidence="1">Uncharacterized protein</fullName>
    </submittedName>
</protein>
<reference evidence="1 2" key="1">
    <citation type="submission" date="2018-06" db="EMBL/GenBank/DDBJ databases">
        <authorList>
            <person name="Searcy Z.E."/>
            <person name="Delesalle V.A."/>
            <person name="Garlena R.A."/>
            <person name="Russell D.A."/>
            <person name="Pope W.H."/>
            <person name="Jacobs-Sera D."/>
            <person name="Hatfull G.F."/>
        </authorList>
    </citation>
    <scope>NUCLEOTIDE SEQUENCE [LARGE SCALE GENOMIC DNA]</scope>
</reference>
<dbReference type="GeneID" id="54998541"/>
<evidence type="ECO:0000313" key="1">
    <source>
        <dbReference type="EMBL" id="AXN53526.1"/>
    </source>
</evidence>
<name>A0A346FCR2_9CAUD</name>
<gene>
    <name evidence="1" type="primary">110</name>
    <name evidence="1" type="ORF">SEA_FRYBERGER_110</name>
</gene>
<dbReference type="KEGG" id="vg:54998541"/>
<sequence>MATELLKMVAAQRVLYERPSIYDLIAATPEIVLLLRRRATLKTKSNDDVVSHSETGSAPPMNLGLIAQADREAALLAHWAKRLGLKTDSFSAYRVRGEIRGVNLAGSPRLLLTAVDFLMAHDFPDEAIEGPQGIWSLRKQTFNIAPDVGVRFLTKGNK</sequence>
<proteinExistence type="predicted"/>
<accession>A0A346FCR2</accession>